<accession>A0A2T0FNA2</accession>
<reference evidence="1 2" key="1">
    <citation type="submission" date="2017-04" db="EMBL/GenBank/DDBJ databases">
        <title>Genome sequencing of [Candida] sorbophila.</title>
        <authorList>
            <person name="Ahn J.O."/>
        </authorList>
    </citation>
    <scope>NUCLEOTIDE SEQUENCE [LARGE SCALE GENOMIC DNA]</scope>
    <source>
        <strain evidence="1 2">DS02</strain>
    </source>
</reference>
<dbReference type="GeneID" id="36517839"/>
<dbReference type="OrthoDB" id="185373at2759"/>
<organism evidence="1 2">
    <name type="scientific">Wickerhamiella sorbophila</name>
    <dbReference type="NCBI Taxonomy" id="45607"/>
    <lineage>
        <taxon>Eukaryota</taxon>
        <taxon>Fungi</taxon>
        <taxon>Dikarya</taxon>
        <taxon>Ascomycota</taxon>
        <taxon>Saccharomycotina</taxon>
        <taxon>Dipodascomycetes</taxon>
        <taxon>Dipodascales</taxon>
        <taxon>Trichomonascaceae</taxon>
        <taxon>Wickerhamiella</taxon>
    </lineage>
</organism>
<evidence type="ECO:0000313" key="1">
    <source>
        <dbReference type="EMBL" id="PRT56471.1"/>
    </source>
</evidence>
<dbReference type="RefSeq" id="XP_024666416.1">
    <property type="nucleotide sequence ID" value="XM_024810648.1"/>
</dbReference>
<dbReference type="InterPro" id="IPR011990">
    <property type="entry name" value="TPR-like_helical_dom_sf"/>
</dbReference>
<dbReference type="EMBL" id="NDIQ01000022">
    <property type="protein sequence ID" value="PRT56471.1"/>
    <property type="molecule type" value="Genomic_DNA"/>
</dbReference>
<proteinExistence type="predicted"/>
<name>A0A2T0FNA2_9ASCO</name>
<gene>
    <name evidence="1" type="ORF">B9G98_04091</name>
</gene>
<dbReference type="Gene3D" id="1.25.40.10">
    <property type="entry name" value="Tetratricopeptide repeat domain"/>
    <property type="match status" value="1"/>
</dbReference>
<dbReference type="Proteomes" id="UP000238350">
    <property type="component" value="Unassembled WGS sequence"/>
</dbReference>
<protein>
    <submittedName>
        <fullName evidence="1">Complex I intermediate-associated protein 84, mitochondrial</fullName>
    </submittedName>
</protein>
<dbReference type="AlphaFoldDB" id="A0A2T0FNA2"/>
<sequence>MLVWRSRPICRALHIYAPQRAVLDKLFKKDGPKWNKGGSEVPVKVLQAAQTLRGSLVDKDEGTIKSNLLDLVEKSPTDMPAHLMRLIEQSFEKAGKSMTGAQQQQLFRSIVGTDQGGNVTTRIYMEIYQHSSLSPCDKLVNGRLFFRALRKKGLVDESRKLAAALLQNNASVDEALIKLLLEDIRDIEPDSMSVCTVLVSPKQLFDGALQEGLIVLAESDWPGRESAAEQIVNHALFENPHYKVSQESLVIILDTLMSFGLQHIGRRALQYALQRSPENLENLELLLLSCIYFEDSKQIGDALVSKIMQFSEQNLVKDTWDALAQWTVYCSGDLQLLKDLIEKYQASSYSPDSDTMHSVVLVASEHAKRSELDVSSIVGYFNNDMGIESDAATIAVLIKRALRSFEVEKARNLFANNQHADWNMDSSKYLPVLFELVIALCKSPFIDREVVFDVYQRVRVFSQQISYPAQVELLKMFFERNNQYDIGMFLAEQFGETPSLSAHEYKEIYHAFVDKILACTDYKEAWGLYGILNCTIALPYESYYPIQVKFCQLGRPDAAHLMFRHLRNRAKKEGIRPPGREMYLMLFAEYGRWLYEEGVKELETYFRMDLNNDLDIELMNTMLLAYANLQESPKVSDLWFETLSFPLGKGANNYSVTIMLKYLTQVSLEAVDDLWVEFPERFGITPDESNLRQYIVANCYHGYYTRAFEVLKAAPETYGISISESLIESLYNWTLIDTRKALIERWALETHKDKWLALKSQNKLKTLLLPENSNNDSAESLRAQAIQELEASSKLVKAAHRTYDED</sequence>
<comment type="caution">
    <text evidence="1">The sequence shown here is derived from an EMBL/GenBank/DDBJ whole genome shotgun (WGS) entry which is preliminary data.</text>
</comment>
<keyword evidence="2" id="KW-1185">Reference proteome</keyword>
<evidence type="ECO:0000313" key="2">
    <source>
        <dbReference type="Proteomes" id="UP000238350"/>
    </source>
</evidence>
<dbReference type="STRING" id="45607.A0A2T0FNA2"/>